<dbReference type="GO" id="GO:0005524">
    <property type="term" value="F:ATP binding"/>
    <property type="evidence" value="ECO:0007669"/>
    <property type="project" value="InterPro"/>
</dbReference>
<evidence type="ECO:0000313" key="2">
    <source>
        <dbReference type="EMBL" id="CAH2057577.1"/>
    </source>
</evidence>
<dbReference type="PANTHER" id="PTHR24221">
    <property type="entry name" value="ATP-BINDING CASSETTE SUB-FAMILY B"/>
    <property type="match status" value="1"/>
</dbReference>
<protein>
    <recommendedName>
        <fullName evidence="1">ABC transporter domain-containing protein</fullName>
    </recommendedName>
</protein>
<evidence type="ECO:0000313" key="3">
    <source>
        <dbReference type="Proteomes" id="UP000836841"/>
    </source>
</evidence>
<dbReference type="Gene3D" id="3.40.50.300">
    <property type="entry name" value="P-loop containing nucleotide triphosphate hydrolases"/>
    <property type="match status" value="1"/>
</dbReference>
<dbReference type="EMBL" id="CAJVSB020000719">
    <property type="protein sequence ID" value="CAH2057577.1"/>
    <property type="molecule type" value="Genomic_DNA"/>
</dbReference>
<dbReference type="Proteomes" id="UP000836841">
    <property type="component" value="Unassembled WGS sequence"/>
</dbReference>
<keyword evidence="3" id="KW-1185">Reference proteome</keyword>
<reference evidence="2 3" key="1">
    <citation type="submission" date="2022-03" db="EMBL/GenBank/DDBJ databases">
        <authorList>
            <person name="Nunn A."/>
            <person name="Chopra R."/>
            <person name="Nunn A."/>
            <person name="Contreras Garrido A."/>
        </authorList>
    </citation>
    <scope>NUCLEOTIDE SEQUENCE [LARGE SCALE GENOMIC DNA]</scope>
</reference>
<gene>
    <name evidence="2" type="ORF">TAV2_LOCUS12237</name>
</gene>
<organism evidence="2 3">
    <name type="scientific">Thlaspi arvense</name>
    <name type="common">Field penny-cress</name>
    <dbReference type="NCBI Taxonomy" id="13288"/>
    <lineage>
        <taxon>Eukaryota</taxon>
        <taxon>Viridiplantae</taxon>
        <taxon>Streptophyta</taxon>
        <taxon>Embryophyta</taxon>
        <taxon>Tracheophyta</taxon>
        <taxon>Spermatophyta</taxon>
        <taxon>Magnoliopsida</taxon>
        <taxon>eudicotyledons</taxon>
        <taxon>Gunneridae</taxon>
        <taxon>Pentapetalae</taxon>
        <taxon>rosids</taxon>
        <taxon>malvids</taxon>
        <taxon>Brassicales</taxon>
        <taxon>Brassicaceae</taxon>
        <taxon>Thlaspideae</taxon>
        <taxon>Thlaspi</taxon>
    </lineage>
</organism>
<dbReference type="InterPro" id="IPR039421">
    <property type="entry name" value="Type_1_exporter"/>
</dbReference>
<dbReference type="GO" id="GO:0016020">
    <property type="term" value="C:membrane"/>
    <property type="evidence" value="ECO:0007669"/>
    <property type="project" value="TreeGrafter"/>
</dbReference>
<dbReference type="InterPro" id="IPR027417">
    <property type="entry name" value="P-loop_NTPase"/>
</dbReference>
<feature type="domain" description="ABC transporter" evidence="1">
    <location>
        <begin position="52"/>
        <end position="135"/>
    </location>
</feature>
<dbReference type="SUPFAM" id="SSF52540">
    <property type="entry name" value="P-loop containing nucleoside triphosphate hydrolases"/>
    <property type="match status" value="1"/>
</dbReference>
<dbReference type="GO" id="GO:0016887">
    <property type="term" value="F:ATP hydrolysis activity"/>
    <property type="evidence" value="ECO:0007669"/>
    <property type="project" value="InterPro"/>
</dbReference>
<name>A0AAU9S0Z7_THLAR</name>
<comment type="caution">
    <text evidence="2">The sequence shown here is derived from an EMBL/GenBank/DDBJ whole genome shotgun (WGS) entry which is preliminary data.</text>
</comment>
<proteinExistence type="predicted"/>
<sequence length="162" mass="18278">MTQKFALKLRTYVCKASCEIVTLLQLLRNESVTVIPERVVLNMVLWLYFNQTLFSGTVAQNIGYRDLMTKVDMQRVKRAAQTANADEFIELLPEQYETNIGPCGSILSGGQKQRLAIARAVYQNPSILILDEATSSLDSKSEFLVRQAVQRLMENRTVSTIS</sequence>
<dbReference type="PANTHER" id="PTHR24221:SF630">
    <property type="entry name" value="ABC TRANSPORTER B FAMILY MEMBER 29, CHLOROPLASTIC"/>
    <property type="match status" value="1"/>
</dbReference>
<dbReference type="Pfam" id="PF00005">
    <property type="entry name" value="ABC_tran"/>
    <property type="match status" value="1"/>
</dbReference>
<dbReference type="InterPro" id="IPR003439">
    <property type="entry name" value="ABC_transporter-like_ATP-bd"/>
</dbReference>
<feature type="non-terminal residue" evidence="2">
    <location>
        <position position="162"/>
    </location>
</feature>
<accession>A0AAU9S0Z7</accession>
<dbReference type="GO" id="GO:0042626">
    <property type="term" value="F:ATPase-coupled transmembrane transporter activity"/>
    <property type="evidence" value="ECO:0007669"/>
    <property type="project" value="TreeGrafter"/>
</dbReference>
<dbReference type="AlphaFoldDB" id="A0AAU9S0Z7"/>
<evidence type="ECO:0000259" key="1">
    <source>
        <dbReference type="Pfam" id="PF00005"/>
    </source>
</evidence>